<dbReference type="EMBL" id="PSQE01000005">
    <property type="protein sequence ID" value="RHN57804.1"/>
    <property type="molecule type" value="Genomic_DNA"/>
</dbReference>
<evidence type="ECO:0000256" key="1">
    <source>
        <dbReference type="SAM" id="Phobius"/>
    </source>
</evidence>
<name>A0A396I0V8_MEDTR</name>
<keyword evidence="1" id="KW-1133">Transmembrane helix</keyword>
<proteinExistence type="predicted"/>
<evidence type="ECO:0008006" key="3">
    <source>
        <dbReference type="Google" id="ProtNLM"/>
    </source>
</evidence>
<evidence type="ECO:0000313" key="2">
    <source>
        <dbReference type="EMBL" id="RHN57804.1"/>
    </source>
</evidence>
<gene>
    <name evidence="2" type="ORF">MtrunA17_Chr5g0444381</name>
</gene>
<comment type="caution">
    <text evidence="2">The sequence shown here is derived from an EMBL/GenBank/DDBJ whole genome shotgun (WGS) entry which is preliminary data.</text>
</comment>
<accession>A0A396I0V8</accession>
<feature type="transmembrane region" description="Helical" evidence="1">
    <location>
        <begin position="26"/>
        <end position="45"/>
    </location>
</feature>
<reference evidence="2" key="1">
    <citation type="journal article" date="2018" name="Nat. Plants">
        <title>Whole-genome landscape of Medicago truncatula symbiotic genes.</title>
        <authorList>
            <person name="Pecrix Y."/>
            <person name="Gamas P."/>
            <person name="Carrere S."/>
        </authorList>
    </citation>
    <scope>NUCLEOTIDE SEQUENCE</scope>
    <source>
        <tissue evidence="2">Leaves</tissue>
    </source>
</reference>
<organism evidence="2">
    <name type="scientific">Medicago truncatula</name>
    <name type="common">Barrel medic</name>
    <name type="synonym">Medicago tribuloides</name>
    <dbReference type="NCBI Taxonomy" id="3880"/>
    <lineage>
        <taxon>Eukaryota</taxon>
        <taxon>Viridiplantae</taxon>
        <taxon>Streptophyta</taxon>
        <taxon>Embryophyta</taxon>
        <taxon>Tracheophyta</taxon>
        <taxon>Spermatophyta</taxon>
        <taxon>Magnoliopsida</taxon>
        <taxon>eudicotyledons</taxon>
        <taxon>Gunneridae</taxon>
        <taxon>Pentapetalae</taxon>
        <taxon>rosids</taxon>
        <taxon>fabids</taxon>
        <taxon>Fabales</taxon>
        <taxon>Fabaceae</taxon>
        <taxon>Papilionoideae</taxon>
        <taxon>50 kb inversion clade</taxon>
        <taxon>NPAAA clade</taxon>
        <taxon>Hologalegina</taxon>
        <taxon>IRL clade</taxon>
        <taxon>Trifolieae</taxon>
        <taxon>Medicago</taxon>
    </lineage>
</organism>
<sequence length="118" mass="14099">MLYSFPPQQPTRIDPYNVPTFNYHNYHIYTQLCICVKVAYFAYIFHFHFHFNMALYLSNIFGCFSESSSPQSKRYECNGDVCVLRNPKENINKKASNTNNKQKQFSRFSIKWSPRSRF</sequence>
<dbReference type="Proteomes" id="UP000265566">
    <property type="component" value="Chromosome 5"/>
</dbReference>
<keyword evidence="1" id="KW-0812">Transmembrane</keyword>
<keyword evidence="1" id="KW-0472">Membrane</keyword>
<dbReference type="AlphaFoldDB" id="A0A396I0V8"/>
<protein>
    <recommendedName>
        <fullName evidence="3">Transmembrane protein</fullName>
    </recommendedName>
</protein>
<dbReference type="Gramene" id="rna33392">
    <property type="protein sequence ID" value="RHN57804.1"/>
    <property type="gene ID" value="gene33392"/>
</dbReference>